<accession>A7AR49</accession>
<dbReference type="Pfam" id="PF22916">
    <property type="entry name" value="UTP25_NTPase-like"/>
    <property type="match status" value="1"/>
</dbReference>
<reference evidence="6 7" key="1">
    <citation type="journal article" date="2007" name="PLoS Pathog.">
        <title>Genome sequence of Babesia bovis and comparative analysis of apicomplexan hemoprotozoa.</title>
        <authorList>
            <person name="Brayton K.A."/>
            <person name="Lau A.O.T."/>
            <person name="Herndon D.R."/>
            <person name="Hannick L."/>
            <person name="Kappmeyer L.S."/>
            <person name="Berens S.J."/>
            <person name="Bidwell S.L."/>
            <person name="Brown W.C."/>
            <person name="Crabtree J."/>
            <person name="Fadrosh D."/>
            <person name="Feldblum T."/>
            <person name="Forberger H.A."/>
            <person name="Haas B.J."/>
            <person name="Howell J.M."/>
            <person name="Khouri H."/>
            <person name="Koo H."/>
            <person name="Mann D.J."/>
            <person name="Norimine J."/>
            <person name="Paulsen I.T."/>
            <person name="Radune D."/>
            <person name="Ren Q."/>
            <person name="Smith R.K. Jr."/>
            <person name="Suarez C.E."/>
            <person name="White O."/>
            <person name="Wortman J.R."/>
            <person name="Knowles D.P. Jr."/>
            <person name="McElwain T.F."/>
            <person name="Nene V.M."/>
        </authorList>
    </citation>
    <scope>NUCLEOTIDE SEQUENCE [LARGE SCALE GENOMIC DNA]</scope>
    <source>
        <strain evidence="6">T2Bo</strain>
    </source>
</reference>
<evidence type="ECO:0000256" key="3">
    <source>
        <dbReference type="ARBA" id="ARBA00023242"/>
    </source>
</evidence>
<dbReference type="EMBL" id="AAXT01000002">
    <property type="protein sequence ID" value="EDO07018.1"/>
    <property type="molecule type" value="Genomic_DNA"/>
</dbReference>
<evidence type="ECO:0008006" key="8">
    <source>
        <dbReference type="Google" id="ProtNLM"/>
    </source>
</evidence>
<dbReference type="InterPro" id="IPR010678">
    <property type="entry name" value="UTP25"/>
</dbReference>
<dbReference type="InterPro" id="IPR053939">
    <property type="entry name" value="UTP25_C"/>
</dbReference>
<dbReference type="InterPro" id="IPR027417">
    <property type="entry name" value="P-loop_NTPase"/>
</dbReference>
<gene>
    <name evidence="6" type="ORF">BBOV_IV006620</name>
</gene>
<proteinExistence type="inferred from homology"/>
<reference evidence="7" key="2">
    <citation type="journal article" date="2020" name="Data Brief">
        <title>Transcriptome dataset of Babesia bovis life stages within vertebrate and invertebrate hosts.</title>
        <authorList>
            <person name="Ueti M.W."/>
            <person name="Johnson W.C."/>
            <person name="Kappmeyer L.S."/>
            <person name="Herndon D.R."/>
            <person name="Mousel M.R."/>
            <person name="Reif K.E."/>
            <person name="Taus N.S."/>
            <person name="Ifeonu O.O."/>
            <person name="Silva J.C."/>
            <person name="Suarez C.E."/>
            <person name="Brayton K.A."/>
        </authorList>
    </citation>
    <scope>NUCLEOTIDE SEQUENCE [LARGE SCALE GENOMIC DNA]</scope>
</reference>
<evidence type="ECO:0000259" key="5">
    <source>
        <dbReference type="Pfam" id="PF22916"/>
    </source>
</evidence>
<dbReference type="GO" id="GO:0019843">
    <property type="term" value="F:rRNA binding"/>
    <property type="evidence" value="ECO:0007669"/>
    <property type="project" value="TreeGrafter"/>
</dbReference>
<dbReference type="GO" id="GO:0032040">
    <property type="term" value="C:small-subunit processome"/>
    <property type="evidence" value="ECO:0007669"/>
    <property type="project" value="TreeGrafter"/>
</dbReference>
<evidence type="ECO:0000256" key="2">
    <source>
        <dbReference type="ARBA" id="ARBA00009223"/>
    </source>
</evidence>
<feature type="domain" description="UTP25 C-terminal" evidence="4">
    <location>
        <begin position="448"/>
        <end position="621"/>
    </location>
</feature>
<dbReference type="PANTHER" id="PTHR12933">
    <property type="entry name" value="ORF PROTEIN-RELATED"/>
    <property type="match status" value="1"/>
</dbReference>
<dbReference type="AlphaFoldDB" id="A7AR49"/>
<dbReference type="STRING" id="5865.A7AR49"/>
<evidence type="ECO:0000313" key="7">
    <source>
        <dbReference type="Proteomes" id="UP000002173"/>
    </source>
</evidence>
<keyword evidence="3" id="KW-0539">Nucleus</keyword>
<dbReference type="InParanoid" id="A7AR49"/>
<comment type="caution">
    <text evidence="6">The sequence shown here is derived from an EMBL/GenBank/DDBJ whole genome shotgun (WGS) entry which is preliminary data.</text>
</comment>
<dbReference type="VEuPathDB" id="PiroplasmaDB:BBOV_IV006620"/>
<keyword evidence="7" id="KW-1185">Reference proteome</keyword>
<feature type="domain" description="UTP25 NTP hydrolase-like" evidence="5">
    <location>
        <begin position="174"/>
        <end position="429"/>
    </location>
</feature>
<comment type="subcellular location">
    <subcellularLocation>
        <location evidence="1">Nucleus</location>
        <location evidence="1">Nucleolus</location>
    </subcellularLocation>
</comment>
<organism evidence="6 7">
    <name type="scientific">Babesia bovis</name>
    <dbReference type="NCBI Taxonomy" id="5865"/>
    <lineage>
        <taxon>Eukaryota</taxon>
        <taxon>Sar</taxon>
        <taxon>Alveolata</taxon>
        <taxon>Apicomplexa</taxon>
        <taxon>Aconoidasida</taxon>
        <taxon>Piroplasmida</taxon>
        <taxon>Babesiidae</taxon>
        <taxon>Babesia</taxon>
    </lineage>
</organism>
<sequence>MESDDSESESLFTFGQLVKLLGKGAPPRKVRKSNAAERNIEDLVKLLEASLAADGESEPENFSGESTEDIPVDAIESFNMGYEDYLKATEQKTPSSSFAIPHFKSHTFKFMTPALENVLKSSIVPSVLTQPALFGLHQTLTKRISKLHQKSELDENVLKDRNRLRYLFHCLNSYVDIHYAGCKVGDLASVRFLYALHTANHIYKSLSSTVEQSDGFTRPRVLYLCGLKCMAADFINHLITLFTANKEVFRYFYVYMLLQDPRFDKFMEEYYLPDDEASAQESSFLKTKKSFDFVETFSGNQEDAFKMGLQYQAGKLRLYTPFYSSDIIVASPLGLKILIQEDEDYDYLSSIEVILIDRLDVLKFQNWRFFMDVFEKLNQPLKKWRDADVSRLRHSTIDGQSELYRQTVCVSCTEHAIFNSFFKRLPNRRGGIKLSSKPRNDFVLLGCRMGIQQLFIKVSASSVKESETALLNYFLKSMLTGLHGVGNVLVVLGDYTHFLRIQNDLKLANFEYLPCHESTTGKQMLIARQQFQSGNANVLITTSRLLFFKRYLIKGTSRVIFVIPPDYHDLYREAFRMMDLSKKNSIVTLYTRYHAQQLEPIAGTEKTSKLLSADDTKVTEFY</sequence>
<dbReference type="OMA" id="QDRGDTF"/>
<evidence type="ECO:0000313" key="6">
    <source>
        <dbReference type="EMBL" id="EDO07018.1"/>
    </source>
</evidence>
<dbReference type="PANTHER" id="PTHR12933:SF0">
    <property type="entry name" value="U3 SMALL NUCLEOLAR RNA-ASSOCIATED PROTEIN 25 HOMOLOG"/>
    <property type="match status" value="1"/>
</dbReference>
<protein>
    <recommendedName>
        <fullName evidence="8">U3 small nucleolar RNA-associated protein 25</fullName>
    </recommendedName>
</protein>
<evidence type="ECO:0000256" key="1">
    <source>
        <dbReference type="ARBA" id="ARBA00004604"/>
    </source>
</evidence>
<dbReference type="Proteomes" id="UP000002173">
    <property type="component" value="Unassembled WGS sequence"/>
</dbReference>
<dbReference type="InterPro" id="IPR053940">
    <property type="entry name" value="UTP25_NTPase-like"/>
</dbReference>
<dbReference type="GO" id="GO:0034511">
    <property type="term" value="F:U3 snoRNA binding"/>
    <property type="evidence" value="ECO:0007669"/>
    <property type="project" value="InterPro"/>
</dbReference>
<evidence type="ECO:0000259" key="4">
    <source>
        <dbReference type="Pfam" id="PF06862"/>
    </source>
</evidence>
<dbReference type="SUPFAM" id="SSF52540">
    <property type="entry name" value="P-loop containing nucleoside triphosphate hydrolases"/>
    <property type="match status" value="1"/>
</dbReference>
<dbReference type="Pfam" id="PF06862">
    <property type="entry name" value="Utp25_C"/>
    <property type="match status" value="1"/>
</dbReference>
<name>A7AR49_BABBO</name>
<comment type="similarity">
    <text evidence="2">Belongs to the UTP25 family.</text>
</comment>
<reference evidence="7" key="3">
    <citation type="journal article" date="2021" name="Int. J. Parasitol.">
        <title>Comparative analysis of gene expression between Babesia bovis blood stages and kinetes allowed by improved genome annotation.</title>
        <authorList>
            <person name="Ueti M.W."/>
            <person name="Johnson W.C."/>
            <person name="Kappmeyer L.S."/>
            <person name="Herndon D.R."/>
            <person name="Mousel M.R."/>
            <person name="Reif K.E."/>
            <person name="Taus N.S."/>
            <person name="Ifeonu O.O."/>
            <person name="Silva J.C."/>
            <person name="Suarez C.E."/>
            <person name="Brayton K.A."/>
        </authorList>
    </citation>
    <scope>NUCLEOTIDE SEQUENCE [LARGE SCALE GENOMIC DNA]</scope>
</reference>
<dbReference type="eggNOG" id="KOG2340">
    <property type="taxonomic scope" value="Eukaryota"/>
</dbReference>
<dbReference type="GO" id="GO:0000462">
    <property type="term" value="P:maturation of SSU-rRNA from tricistronic rRNA transcript (SSU-rRNA, 5.8S rRNA, LSU-rRNA)"/>
    <property type="evidence" value="ECO:0007669"/>
    <property type="project" value="TreeGrafter"/>
</dbReference>